<proteinExistence type="predicted"/>
<dbReference type="Proteomes" id="UP000838748">
    <property type="component" value="Unassembled WGS sequence"/>
</dbReference>
<reference evidence="1" key="1">
    <citation type="submission" date="2021-11" db="EMBL/GenBank/DDBJ databases">
        <authorList>
            <person name="Rodrigo-Torres L."/>
            <person name="Arahal R. D."/>
            <person name="Lucena T."/>
        </authorList>
    </citation>
    <scope>NUCLEOTIDE SEQUENCE</scope>
    <source>
        <strain evidence="1">CECT 7928</strain>
    </source>
</reference>
<gene>
    <name evidence="1" type="ORF">VMF7928_01171</name>
</gene>
<protein>
    <submittedName>
        <fullName evidence="1">Uncharacterized protein</fullName>
    </submittedName>
</protein>
<name>A0ABN8E2S2_9VIBR</name>
<keyword evidence="2" id="KW-1185">Reference proteome</keyword>
<dbReference type="EMBL" id="CAKLDM010000001">
    <property type="protein sequence ID" value="CAH0537557.1"/>
    <property type="molecule type" value="Genomic_DNA"/>
</dbReference>
<organism evidence="1 2">
    <name type="scientific">Vibrio marisflavi CECT 7928</name>
    <dbReference type="NCBI Taxonomy" id="634439"/>
    <lineage>
        <taxon>Bacteria</taxon>
        <taxon>Pseudomonadati</taxon>
        <taxon>Pseudomonadota</taxon>
        <taxon>Gammaproteobacteria</taxon>
        <taxon>Vibrionales</taxon>
        <taxon>Vibrionaceae</taxon>
        <taxon>Vibrio</taxon>
    </lineage>
</organism>
<comment type="caution">
    <text evidence="1">The sequence shown here is derived from an EMBL/GenBank/DDBJ whole genome shotgun (WGS) entry which is preliminary data.</text>
</comment>
<evidence type="ECO:0000313" key="1">
    <source>
        <dbReference type="EMBL" id="CAH0537557.1"/>
    </source>
</evidence>
<accession>A0ABN8E2S2</accession>
<evidence type="ECO:0000313" key="2">
    <source>
        <dbReference type="Proteomes" id="UP000838748"/>
    </source>
</evidence>
<sequence length="65" mass="7472">MLIFSIANLKGCRNLKSVSRMQTWNWKAPRIGHLQEEDSIVHSGRTFGKECKSVLTKNLARMVRV</sequence>